<evidence type="ECO:0000313" key="2">
    <source>
        <dbReference type="Proteomes" id="UP000230233"/>
    </source>
</evidence>
<comment type="caution">
    <text evidence="1">The sequence shown here is derived from an EMBL/GenBank/DDBJ whole genome shotgun (WGS) entry which is preliminary data.</text>
</comment>
<dbReference type="OrthoDB" id="5869162at2759"/>
<keyword evidence="2" id="KW-1185">Reference proteome</keyword>
<name>A0A2G5VGK8_9PELO</name>
<sequence>MIHYEEEDEDDLSIRVGHKARRRFRMWERYENEPEEEEEHGYLWLENSERPERNFSSNGHGSDENQNEEDLWNFDFLHDVDSGQFENKTDEMNLLLLVALTLLIRVSKKELGMVLVLIEHFVGRTINITVEDVFKEIEKKRMNHAPTTRMMCAKCFSNASKKKPCSNENCENYGIRTKRSKPTDPIVVTTFAIEGQIKDMLIRNIEDVVTFHRRIHYAHVGNDGKEFRQSQRYRELMESRAEFEDKVINIALSLFFDGFRLKKQTRKEYTPFYLRIESFDSKKKVLPSSSVLFAMVETRGQLMTEGYEAIGGNLEYDFQLIYRHLADDLLLNNKDAVDTADFEKLHKFIQCGIVDHNCAHQSIEMSRRFLCLRDTLAHLHNSFPSCTVTERLFDLKSGSSIRFPSATSVTETMKVSAKWKLDYLDIASLNPLYGGFIKQESIIYYRALIRNQPLQSKHWASKKTERSQMHIISFKKRRNCRGFGEVCLFVEQNGSSYILIEEFSTSSSTRLDITKIPRNLLSLAQQIRSASDSSDSLIVKVMNQSGLILVSTNDIISPALSFDYNGHSFFCPIRFSPIVN</sequence>
<accession>A0A2G5VGK8</accession>
<reference evidence="2" key="1">
    <citation type="submission" date="2017-10" db="EMBL/GenBank/DDBJ databases">
        <title>Rapid genome shrinkage in a self-fertile nematode reveals novel sperm competition proteins.</title>
        <authorList>
            <person name="Yin D."/>
            <person name="Schwarz E.M."/>
            <person name="Thomas C.G."/>
            <person name="Felde R.L."/>
            <person name="Korf I.F."/>
            <person name="Cutter A.D."/>
            <person name="Schartner C.M."/>
            <person name="Ralston E.J."/>
            <person name="Meyer B.J."/>
            <person name="Haag E.S."/>
        </authorList>
    </citation>
    <scope>NUCLEOTIDE SEQUENCE [LARGE SCALE GENOMIC DNA]</scope>
    <source>
        <strain evidence="2">JU1422</strain>
    </source>
</reference>
<gene>
    <name evidence="1" type="primary">Cnig_chr_I.g164</name>
    <name evidence="1" type="ORF">B9Z55_000164</name>
</gene>
<proteinExistence type="predicted"/>
<dbReference type="Proteomes" id="UP000230233">
    <property type="component" value="Chromosome I"/>
</dbReference>
<organism evidence="1 2">
    <name type="scientific">Caenorhabditis nigoni</name>
    <dbReference type="NCBI Taxonomy" id="1611254"/>
    <lineage>
        <taxon>Eukaryota</taxon>
        <taxon>Metazoa</taxon>
        <taxon>Ecdysozoa</taxon>
        <taxon>Nematoda</taxon>
        <taxon>Chromadorea</taxon>
        <taxon>Rhabditida</taxon>
        <taxon>Rhabditina</taxon>
        <taxon>Rhabditomorpha</taxon>
        <taxon>Rhabditoidea</taxon>
        <taxon>Rhabditidae</taxon>
        <taxon>Peloderinae</taxon>
        <taxon>Caenorhabditis</taxon>
    </lineage>
</organism>
<protein>
    <submittedName>
        <fullName evidence="1">Uncharacterized protein</fullName>
    </submittedName>
</protein>
<dbReference type="EMBL" id="PDUG01000001">
    <property type="protein sequence ID" value="PIC50929.1"/>
    <property type="molecule type" value="Genomic_DNA"/>
</dbReference>
<evidence type="ECO:0000313" key="1">
    <source>
        <dbReference type="EMBL" id="PIC50929.1"/>
    </source>
</evidence>
<dbReference type="AlphaFoldDB" id="A0A2G5VGK8"/>